<organism evidence="2 3">
    <name type="scientific">Streptomyces dysideae</name>
    <dbReference type="NCBI Taxonomy" id="909626"/>
    <lineage>
        <taxon>Bacteria</taxon>
        <taxon>Bacillati</taxon>
        <taxon>Actinomycetota</taxon>
        <taxon>Actinomycetes</taxon>
        <taxon>Kitasatosporales</taxon>
        <taxon>Streptomycetaceae</taxon>
        <taxon>Streptomyces</taxon>
    </lineage>
</organism>
<dbReference type="RefSeq" id="WP_067024898.1">
    <property type="nucleotide sequence ID" value="NZ_KQ949089.1"/>
</dbReference>
<keyword evidence="3" id="KW-1185">Reference proteome</keyword>
<sequence>MAGRAAPTARRTRLGTELRKLRERAGMTTTQAASLLGTSSGQLSNIEVARFGVSADRVRVMARTYSCTDPALVEALVEMTGERRRGWWAEYREILPPRLLGLAEIEHHGTHLHAAHSMHVPGLLQTVDYAREIFRQAVPEMSPPEIEHRLSFRIKRQAVLYQTDPIPYRAVIHEAALLMRFGGPDVTRAQLQHLLKVNDHDHVTVRVIPFDAGSYPGSGQSVYFVRGSVPALDTAQLDQSHGPVFIDSEAQLAQYRLLLDRLEATALSPVESRNLIHSLTQNL</sequence>
<protein>
    <submittedName>
        <fullName evidence="2">DNA-binding protein</fullName>
    </submittedName>
</protein>
<dbReference type="CDD" id="cd00093">
    <property type="entry name" value="HTH_XRE"/>
    <property type="match status" value="1"/>
</dbReference>
<reference evidence="2 3" key="1">
    <citation type="submission" date="2015-10" db="EMBL/GenBank/DDBJ databases">
        <title>Draft genome sequence of Streptomyces sp. RV15, isolated from a marine sponge.</title>
        <authorList>
            <person name="Ruckert C."/>
            <person name="Abdelmohsen U.R."/>
            <person name="Winkler A."/>
            <person name="Hentschel U."/>
            <person name="Kalinowski J."/>
            <person name="Kampfer P."/>
            <person name="Glaeser S."/>
        </authorList>
    </citation>
    <scope>NUCLEOTIDE SEQUENCE [LARGE SCALE GENOMIC DNA]</scope>
    <source>
        <strain evidence="2 3">RV15</strain>
    </source>
</reference>
<dbReference type="InterPro" id="IPR043917">
    <property type="entry name" value="DUF5753"/>
</dbReference>
<dbReference type="Proteomes" id="UP000053260">
    <property type="component" value="Unassembled WGS sequence"/>
</dbReference>
<dbReference type="Gene3D" id="1.10.260.40">
    <property type="entry name" value="lambda repressor-like DNA-binding domains"/>
    <property type="match status" value="1"/>
</dbReference>
<gene>
    <name evidence="2" type="ORF">AQJ91_22870</name>
</gene>
<accession>A0A117S0K5</accession>
<dbReference type="STRING" id="909626.AQJ91_22870"/>
<dbReference type="Pfam" id="PF13560">
    <property type="entry name" value="HTH_31"/>
    <property type="match status" value="1"/>
</dbReference>
<comment type="caution">
    <text evidence="2">The sequence shown here is derived from an EMBL/GenBank/DDBJ whole genome shotgun (WGS) entry which is preliminary data.</text>
</comment>
<dbReference type="InterPro" id="IPR010982">
    <property type="entry name" value="Lambda_DNA-bd_dom_sf"/>
</dbReference>
<evidence type="ECO:0000313" key="3">
    <source>
        <dbReference type="Proteomes" id="UP000053260"/>
    </source>
</evidence>
<evidence type="ECO:0000313" key="2">
    <source>
        <dbReference type="EMBL" id="KUO18726.1"/>
    </source>
</evidence>
<proteinExistence type="predicted"/>
<dbReference type="SMART" id="SM00530">
    <property type="entry name" value="HTH_XRE"/>
    <property type="match status" value="1"/>
</dbReference>
<keyword evidence="2" id="KW-0238">DNA-binding</keyword>
<dbReference type="OrthoDB" id="3462393at2"/>
<evidence type="ECO:0000259" key="1">
    <source>
        <dbReference type="PROSITE" id="PS50943"/>
    </source>
</evidence>
<feature type="domain" description="HTH cro/C1-type" evidence="1">
    <location>
        <begin position="18"/>
        <end position="72"/>
    </location>
</feature>
<dbReference type="GO" id="GO:0003677">
    <property type="term" value="F:DNA binding"/>
    <property type="evidence" value="ECO:0007669"/>
    <property type="project" value="UniProtKB-KW"/>
</dbReference>
<dbReference type="InterPro" id="IPR001387">
    <property type="entry name" value="Cro/C1-type_HTH"/>
</dbReference>
<dbReference type="Pfam" id="PF19054">
    <property type="entry name" value="DUF5753"/>
    <property type="match status" value="1"/>
</dbReference>
<dbReference type="AlphaFoldDB" id="A0A117S0K5"/>
<dbReference type="EMBL" id="LMXB01000058">
    <property type="protein sequence ID" value="KUO18726.1"/>
    <property type="molecule type" value="Genomic_DNA"/>
</dbReference>
<dbReference type="SUPFAM" id="SSF47413">
    <property type="entry name" value="lambda repressor-like DNA-binding domains"/>
    <property type="match status" value="1"/>
</dbReference>
<dbReference type="PROSITE" id="PS50943">
    <property type="entry name" value="HTH_CROC1"/>
    <property type="match status" value="1"/>
</dbReference>
<name>A0A117S0K5_9ACTN</name>